<dbReference type="InterPro" id="IPR039061">
    <property type="entry name" value="MTBP"/>
</dbReference>
<dbReference type="Proteomes" id="UP000595437">
    <property type="component" value="Chromosome 18"/>
</dbReference>
<protein>
    <submittedName>
        <fullName evidence="3">LOC100898669</fullName>
    </submittedName>
</protein>
<dbReference type="EMBL" id="CP045907">
    <property type="protein sequence ID" value="QQP35730.1"/>
    <property type="molecule type" value="Genomic_DNA"/>
</dbReference>
<feature type="domain" description="MDN2-binding protein C-terminal" evidence="2">
    <location>
        <begin position="221"/>
        <end position="319"/>
    </location>
</feature>
<dbReference type="OrthoDB" id="6341671at2759"/>
<dbReference type="AlphaFoldDB" id="A0A7T8GQL2"/>
<feature type="region of interest" description="Disordered" evidence="1">
    <location>
        <begin position="56"/>
        <end position="79"/>
    </location>
</feature>
<dbReference type="GO" id="GO:0031396">
    <property type="term" value="P:regulation of protein ubiquitination"/>
    <property type="evidence" value="ECO:0007669"/>
    <property type="project" value="InterPro"/>
</dbReference>
<dbReference type="GO" id="GO:0000776">
    <property type="term" value="C:kinetochore"/>
    <property type="evidence" value="ECO:0007669"/>
    <property type="project" value="TreeGrafter"/>
</dbReference>
<dbReference type="GO" id="GO:0034501">
    <property type="term" value="P:protein localization to kinetochore"/>
    <property type="evidence" value="ECO:0007669"/>
    <property type="project" value="TreeGrafter"/>
</dbReference>
<dbReference type="InterPro" id="IPR029418">
    <property type="entry name" value="MTBP_C"/>
</dbReference>
<dbReference type="GO" id="GO:0007089">
    <property type="term" value="P:traversing start control point of mitotic cell cycle"/>
    <property type="evidence" value="ECO:0007669"/>
    <property type="project" value="TreeGrafter"/>
</dbReference>
<evidence type="ECO:0000259" key="2">
    <source>
        <dbReference type="Pfam" id="PF14920"/>
    </source>
</evidence>
<evidence type="ECO:0000256" key="1">
    <source>
        <dbReference type="SAM" id="MobiDB-lite"/>
    </source>
</evidence>
<evidence type="ECO:0000313" key="3">
    <source>
        <dbReference type="EMBL" id="QQP35730.1"/>
    </source>
</evidence>
<reference evidence="4" key="1">
    <citation type="submission" date="2021-01" db="EMBL/GenBank/DDBJ databases">
        <title>Caligus Genome Assembly.</title>
        <authorList>
            <person name="Gallardo-Escarate C."/>
        </authorList>
    </citation>
    <scope>NUCLEOTIDE SEQUENCE [LARGE SCALE GENOMIC DNA]</scope>
</reference>
<organism evidence="3 4">
    <name type="scientific">Caligus rogercresseyi</name>
    <name type="common">Sea louse</name>
    <dbReference type="NCBI Taxonomy" id="217165"/>
    <lineage>
        <taxon>Eukaryota</taxon>
        <taxon>Metazoa</taxon>
        <taxon>Ecdysozoa</taxon>
        <taxon>Arthropoda</taxon>
        <taxon>Crustacea</taxon>
        <taxon>Multicrustacea</taxon>
        <taxon>Hexanauplia</taxon>
        <taxon>Copepoda</taxon>
        <taxon>Siphonostomatoida</taxon>
        <taxon>Caligidae</taxon>
        <taxon>Caligus</taxon>
    </lineage>
</organism>
<dbReference type="PANTHER" id="PTHR14382">
    <property type="entry name" value="MDM2-BINDING PROTEIN"/>
    <property type="match status" value="1"/>
</dbReference>
<feature type="compositionally biased region" description="Low complexity" evidence="1">
    <location>
        <begin position="238"/>
        <end position="247"/>
    </location>
</feature>
<proteinExistence type="predicted"/>
<gene>
    <name evidence="3" type="ORF">FKW44_024032</name>
</gene>
<evidence type="ECO:0000313" key="4">
    <source>
        <dbReference type="Proteomes" id="UP000595437"/>
    </source>
</evidence>
<dbReference type="Pfam" id="PF14920">
    <property type="entry name" value="MTBP_C"/>
    <property type="match status" value="1"/>
</dbReference>
<sequence>MHKYFSDITETETKVLKTLEQVKPSLLDESSNESTRRIIRKRIAERLGLSASSEGIFRSSSNSSLEEEESGEGRGESEMKRFLGFLSEQQRLREEAKDRSNCSEGYIKWEVKELLKFFTDEGLAKLKDSQTEVLLSRVKRVMPTQENVLWHRSTEKEDDVMDIVYNKGEDSEAMDRDRMEILKTHIGLHKETLCTGPSKSGGPDVIIPLRAKKTKSLPPNKSEEQRPLRTSPRKKKQQAAASSSNNASKEEVFKQKLRNAVFNALSSKGIGMKHELFRPCFKKLFEICKMYTGSKVPGGQGSTKEWLNKVALQNVDPVINLEKTLHGS</sequence>
<keyword evidence="4" id="KW-1185">Reference proteome</keyword>
<name>A0A7T8GQL2_CALRO</name>
<accession>A0A7T8GQL2</accession>
<feature type="region of interest" description="Disordered" evidence="1">
    <location>
        <begin position="192"/>
        <end position="251"/>
    </location>
</feature>
<dbReference type="PANTHER" id="PTHR14382:SF1">
    <property type="entry name" value="MDM2-BINDING PROTEIN"/>
    <property type="match status" value="1"/>
</dbReference>